<comment type="caution">
    <text evidence="2">The sequence shown here is derived from an EMBL/GenBank/DDBJ whole genome shotgun (WGS) entry which is preliminary data.</text>
</comment>
<accession>A0A7Y9J9S0</accession>
<dbReference type="AlphaFoldDB" id="A0A7Y9J9S0"/>
<proteinExistence type="predicted"/>
<evidence type="ECO:0000313" key="2">
    <source>
        <dbReference type="EMBL" id="NYD40930.1"/>
    </source>
</evidence>
<organism evidence="2 3">
    <name type="scientific">Nocardioides panaciterrulae</name>
    <dbReference type="NCBI Taxonomy" id="661492"/>
    <lineage>
        <taxon>Bacteria</taxon>
        <taxon>Bacillati</taxon>
        <taxon>Actinomycetota</taxon>
        <taxon>Actinomycetes</taxon>
        <taxon>Propionibacteriales</taxon>
        <taxon>Nocardioidaceae</taxon>
        <taxon>Nocardioides</taxon>
    </lineage>
</organism>
<protein>
    <submittedName>
        <fullName evidence="2">Uncharacterized protein</fullName>
    </submittedName>
</protein>
<dbReference type="Proteomes" id="UP000535511">
    <property type="component" value="Unassembled WGS sequence"/>
</dbReference>
<keyword evidence="3" id="KW-1185">Reference proteome</keyword>
<evidence type="ECO:0000256" key="1">
    <source>
        <dbReference type="SAM" id="Coils"/>
    </source>
</evidence>
<dbReference type="EMBL" id="JACCBG010000001">
    <property type="protein sequence ID" value="NYD40930.1"/>
    <property type="molecule type" value="Genomic_DNA"/>
</dbReference>
<name>A0A7Y9J9S0_9ACTN</name>
<evidence type="ECO:0000313" key="3">
    <source>
        <dbReference type="Proteomes" id="UP000535511"/>
    </source>
</evidence>
<dbReference type="RefSeq" id="WP_218851310.1">
    <property type="nucleotide sequence ID" value="NZ_JACCBG010000001.1"/>
</dbReference>
<keyword evidence="1" id="KW-0175">Coiled coil</keyword>
<reference evidence="2 3" key="1">
    <citation type="submission" date="2020-07" db="EMBL/GenBank/DDBJ databases">
        <title>Sequencing the genomes of 1000 actinobacteria strains.</title>
        <authorList>
            <person name="Klenk H.-P."/>
        </authorList>
    </citation>
    <scope>NUCLEOTIDE SEQUENCE [LARGE SCALE GENOMIC DNA]</scope>
    <source>
        <strain evidence="2 3">DSM 21350</strain>
    </source>
</reference>
<sequence length="125" mass="13505">MHATVDAFVDSTRALVEAVATAGGEALGTLPTPVPTSVTRMLVSLRGLVDQMPPLTAEIDVVVRELHAKRLSIEALQAELATLDEQLEILERSLRPVVAWSRQWNRLRRSLTDALPTGEGTGPAD</sequence>
<feature type="coiled-coil region" evidence="1">
    <location>
        <begin position="66"/>
        <end position="93"/>
    </location>
</feature>
<gene>
    <name evidence="2" type="ORF">BJZ21_001013</name>
</gene>